<dbReference type="EMBL" id="OX597819">
    <property type="protein sequence ID" value="CAI9723733.1"/>
    <property type="molecule type" value="Genomic_DNA"/>
</dbReference>
<evidence type="ECO:0000256" key="1">
    <source>
        <dbReference type="SAM" id="MobiDB-lite"/>
    </source>
</evidence>
<dbReference type="GO" id="GO:0019888">
    <property type="term" value="F:protein phosphatase regulator activity"/>
    <property type="evidence" value="ECO:0007669"/>
    <property type="project" value="TreeGrafter"/>
</dbReference>
<evidence type="ECO:0000313" key="2">
    <source>
        <dbReference type="EMBL" id="CAI9723733.1"/>
    </source>
</evidence>
<organism evidence="2 3">
    <name type="scientific">Octopus vulgaris</name>
    <name type="common">Common octopus</name>
    <dbReference type="NCBI Taxonomy" id="6645"/>
    <lineage>
        <taxon>Eukaryota</taxon>
        <taxon>Metazoa</taxon>
        <taxon>Spiralia</taxon>
        <taxon>Lophotrochozoa</taxon>
        <taxon>Mollusca</taxon>
        <taxon>Cephalopoda</taxon>
        <taxon>Coleoidea</taxon>
        <taxon>Octopodiformes</taxon>
        <taxon>Octopoda</taxon>
        <taxon>Incirrata</taxon>
        <taxon>Octopodidae</taxon>
        <taxon>Octopus</taxon>
    </lineage>
</organism>
<accession>A0AA36AY11</accession>
<dbReference type="PANTHER" id="PTHR16489:SF12">
    <property type="entry name" value="GH11727P"/>
    <property type="match status" value="1"/>
</dbReference>
<gene>
    <name evidence="2" type="ORF">OCTVUL_1B015363</name>
</gene>
<sequence>MAPPALINPFSSYEACHEMAGPEVCQLRTTTAPREGDFTYCGSPESSKVDSLIDFIAKLSVVHLQRHMLFMQLNCGDCTHSNISRILNTKNIEMNRQHAKSADGGPIANPVLFTPVNDDLNCPPFDLAIEYDSLISESNSLENPSDEEVFPQESEYDWSFSPSNKSPMNSTNLDSFSDLHSSVHDGQDSDDDGHFSFDDASSEENWDFSSDPICNGLPCTKDVPFWKTVFQLVDSDEDDDDECDSDDCVSDDDCDRNYDDDILFSDTPCFSFNKLFENTQNTKTETTDSVIPNSVGKANHRWNQVYPDTDTQHQKASKVRFAADEKLETKHLMFAWSYAYQAARKGEWVQIHIDSERFRCRIENTEQVLKPILDPCHRLKILALQKKYEHY</sequence>
<keyword evidence="3" id="KW-1185">Reference proteome</keyword>
<evidence type="ECO:0000313" key="3">
    <source>
        <dbReference type="Proteomes" id="UP001162480"/>
    </source>
</evidence>
<feature type="region of interest" description="Disordered" evidence="1">
    <location>
        <begin position="139"/>
        <end position="198"/>
    </location>
</feature>
<evidence type="ECO:0008006" key="4">
    <source>
        <dbReference type="Google" id="ProtNLM"/>
    </source>
</evidence>
<feature type="compositionally biased region" description="Acidic residues" evidence="1">
    <location>
        <begin position="144"/>
        <end position="156"/>
    </location>
</feature>
<proteinExistence type="predicted"/>
<feature type="compositionally biased region" description="Polar residues" evidence="1">
    <location>
        <begin position="160"/>
        <end position="180"/>
    </location>
</feature>
<dbReference type="AlphaFoldDB" id="A0AA36AY11"/>
<feature type="compositionally biased region" description="Basic and acidic residues" evidence="1">
    <location>
        <begin position="181"/>
        <end position="197"/>
    </location>
</feature>
<reference evidence="2" key="1">
    <citation type="submission" date="2023-08" db="EMBL/GenBank/DDBJ databases">
        <authorList>
            <person name="Alioto T."/>
            <person name="Alioto T."/>
            <person name="Gomez Garrido J."/>
        </authorList>
    </citation>
    <scope>NUCLEOTIDE SEQUENCE</scope>
</reference>
<name>A0AA36AY11_OCTVU</name>
<dbReference type="Proteomes" id="UP001162480">
    <property type="component" value="Chromosome 6"/>
</dbReference>
<dbReference type="InterPro" id="IPR051254">
    <property type="entry name" value="PPP1R15"/>
</dbReference>
<dbReference type="GO" id="GO:0000164">
    <property type="term" value="C:protein phosphatase type 1 complex"/>
    <property type="evidence" value="ECO:0007669"/>
    <property type="project" value="TreeGrafter"/>
</dbReference>
<dbReference type="GO" id="GO:0005783">
    <property type="term" value="C:endoplasmic reticulum"/>
    <property type="evidence" value="ECO:0007669"/>
    <property type="project" value="TreeGrafter"/>
</dbReference>
<dbReference type="PANTHER" id="PTHR16489">
    <property type="entry name" value="GH11727P"/>
    <property type="match status" value="1"/>
</dbReference>
<protein>
    <recommendedName>
        <fullName evidence="4">Protein phosphatase 1 regulatory subunit 15A/B C-terminal domain-containing protein</fullName>
    </recommendedName>
</protein>
<dbReference type="GO" id="GO:0034976">
    <property type="term" value="P:response to endoplasmic reticulum stress"/>
    <property type="evidence" value="ECO:0007669"/>
    <property type="project" value="TreeGrafter"/>
</dbReference>